<accession>A0A9P5X2X5</accession>
<keyword evidence="2" id="KW-1185">Reference proteome</keyword>
<evidence type="ECO:0000313" key="2">
    <source>
        <dbReference type="Proteomes" id="UP000807342"/>
    </source>
</evidence>
<protein>
    <submittedName>
        <fullName evidence="1">Uncharacterized protein</fullName>
    </submittedName>
</protein>
<sequence length="152" mass="16820">MATICNISLLVTTPLSHQSSITPLAPLPYTTPMRAGKTQEDACIRSIKVSAFPTSIPSFRLLLHHTRRTAPIATPLNILMLGVRVASVEISCAQNLHSLDRPRLTFFPRLPIQTQLSRTPASAAPVYPHPSLSKDNSRQEIFRAVNQRRTSK</sequence>
<proteinExistence type="predicted"/>
<name>A0A9P5X2X5_9AGAR</name>
<dbReference type="Proteomes" id="UP000807342">
    <property type="component" value="Unassembled WGS sequence"/>
</dbReference>
<organism evidence="1 2">
    <name type="scientific">Macrolepiota fuliginosa MF-IS2</name>
    <dbReference type="NCBI Taxonomy" id="1400762"/>
    <lineage>
        <taxon>Eukaryota</taxon>
        <taxon>Fungi</taxon>
        <taxon>Dikarya</taxon>
        <taxon>Basidiomycota</taxon>
        <taxon>Agaricomycotina</taxon>
        <taxon>Agaricomycetes</taxon>
        <taxon>Agaricomycetidae</taxon>
        <taxon>Agaricales</taxon>
        <taxon>Agaricineae</taxon>
        <taxon>Agaricaceae</taxon>
        <taxon>Macrolepiota</taxon>
    </lineage>
</organism>
<dbReference type="EMBL" id="MU151751">
    <property type="protein sequence ID" value="KAF9441901.1"/>
    <property type="molecule type" value="Genomic_DNA"/>
</dbReference>
<reference evidence="1" key="1">
    <citation type="submission" date="2020-11" db="EMBL/GenBank/DDBJ databases">
        <authorList>
            <consortium name="DOE Joint Genome Institute"/>
            <person name="Ahrendt S."/>
            <person name="Riley R."/>
            <person name="Andreopoulos W."/>
            <person name="Labutti K."/>
            <person name="Pangilinan J."/>
            <person name="Ruiz-Duenas F.J."/>
            <person name="Barrasa J.M."/>
            <person name="Sanchez-Garcia M."/>
            <person name="Camarero S."/>
            <person name="Miyauchi S."/>
            <person name="Serrano A."/>
            <person name="Linde D."/>
            <person name="Babiker R."/>
            <person name="Drula E."/>
            <person name="Ayuso-Fernandez I."/>
            <person name="Pacheco R."/>
            <person name="Padilla G."/>
            <person name="Ferreira P."/>
            <person name="Barriuso J."/>
            <person name="Kellner H."/>
            <person name="Castanera R."/>
            <person name="Alfaro M."/>
            <person name="Ramirez L."/>
            <person name="Pisabarro A.G."/>
            <person name="Kuo A."/>
            <person name="Tritt A."/>
            <person name="Lipzen A."/>
            <person name="He G."/>
            <person name="Yan M."/>
            <person name="Ng V."/>
            <person name="Cullen D."/>
            <person name="Martin F."/>
            <person name="Rosso M.-N."/>
            <person name="Henrissat B."/>
            <person name="Hibbett D."/>
            <person name="Martinez A.T."/>
            <person name="Grigoriev I.V."/>
        </authorList>
    </citation>
    <scope>NUCLEOTIDE SEQUENCE</scope>
    <source>
        <strain evidence="1">MF-IS2</strain>
    </source>
</reference>
<gene>
    <name evidence="1" type="ORF">P691DRAFT_811884</name>
</gene>
<dbReference type="AlphaFoldDB" id="A0A9P5X2X5"/>
<evidence type="ECO:0000313" key="1">
    <source>
        <dbReference type="EMBL" id="KAF9441901.1"/>
    </source>
</evidence>
<comment type="caution">
    <text evidence="1">The sequence shown here is derived from an EMBL/GenBank/DDBJ whole genome shotgun (WGS) entry which is preliminary data.</text>
</comment>